<dbReference type="STRING" id="35722.A0A0B7MSH4"/>
<dbReference type="Proteomes" id="UP000054107">
    <property type="component" value="Unassembled WGS sequence"/>
</dbReference>
<dbReference type="SUPFAM" id="SSF52540">
    <property type="entry name" value="P-loop containing nucleoside triphosphate hydrolases"/>
    <property type="match status" value="1"/>
</dbReference>
<dbReference type="GO" id="GO:0004017">
    <property type="term" value="F:AMP kinase activity"/>
    <property type="evidence" value="ECO:0007669"/>
    <property type="project" value="InterPro"/>
</dbReference>
<dbReference type="OrthoDB" id="439792at2759"/>
<evidence type="ECO:0000313" key="7">
    <source>
        <dbReference type="Proteomes" id="UP000054107"/>
    </source>
</evidence>
<dbReference type="FunFam" id="3.40.50.300:FF:000106">
    <property type="entry name" value="Adenylate kinase mitochondrial"/>
    <property type="match status" value="1"/>
</dbReference>
<evidence type="ECO:0000259" key="5">
    <source>
        <dbReference type="Pfam" id="PF05191"/>
    </source>
</evidence>
<proteinExistence type="inferred from homology"/>
<dbReference type="PANTHER" id="PTHR23359">
    <property type="entry name" value="NUCLEOTIDE KINASE"/>
    <property type="match status" value="1"/>
</dbReference>
<organism evidence="6 7">
    <name type="scientific">Parasitella parasitica</name>
    <dbReference type="NCBI Taxonomy" id="35722"/>
    <lineage>
        <taxon>Eukaryota</taxon>
        <taxon>Fungi</taxon>
        <taxon>Fungi incertae sedis</taxon>
        <taxon>Mucoromycota</taxon>
        <taxon>Mucoromycotina</taxon>
        <taxon>Mucoromycetes</taxon>
        <taxon>Mucorales</taxon>
        <taxon>Mucorineae</taxon>
        <taxon>Mucoraceae</taxon>
        <taxon>Parasitella</taxon>
    </lineage>
</organism>
<dbReference type="GO" id="GO:0005524">
    <property type="term" value="F:ATP binding"/>
    <property type="evidence" value="ECO:0007669"/>
    <property type="project" value="InterPro"/>
</dbReference>
<dbReference type="NCBIfam" id="NF011100">
    <property type="entry name" value="PRK14527.1"/>
    <property type="match status" value="1"/>
</dbReference>
<dbReference type="EMBL" id="LN719426">
    <property type="protein sequence ID" value="CEP08012.1"/>
    <property type="molecule type" value="Genomic_DNA"/>
</dbReference>
<dbReference type="InterPro" id="IPR007862">
    <property type="entry name" value="Adenylate_kinase_lid-dom"/>
</dbReference>
<dbReference type="Gene3D" id="3.40.50.300">
    <property type="entry name" value="P-loop containing nucleotide triphosphate hydrolases"/>
    <property type="match status" value="1"/>
</dbReference>
<evidence type="ECO:0000256" key="4">
    <source>
        <dbReference type="RuleBase" id="RU003330"/>
    </source>
</evidence>
<evidence type="ECO:0000256" key="3">
    <source>
        <dbReference type="ARBA" id="ARBA00022777"/>
    </source>
</evidence>
<sequence>MPENKQLRMVIMGPPGAGKGTQAPAIQEKFNVAHLATGDMLRAAVAAKTSYGIEAKHLMDAGALVPDEIVVGLIEENLNNNPQCANGFILDGFPRNVAQAEKLDTMLKAMNKPLNNVIELVVDDDLLVDRICGRLVHPASGRSYHKVFNPPKVAMTDDITGEPLIQRSDDNETTLKNRLQAFHNQTAPVARYYKKQGIWYGVDAAQTPEAVWDSINAIFDKTLL</sequence>
<dbReference type="InterPro" id="IPR027417">
    <property type="entry name" value="P-loop_NTPase"/>
</dbReference>
<accession>A0A0B7MSH4</accession>
<keyword evidence="7" id="KW-1185">Reference proteome</keyword>
<dbReference type="HAMAP" id="MF_00235">
    <property type="entry name" value="Adenylate_kinase_Adk"/>
    <property type="match status" value="1"/>
</dbReference>
<dbReference type="InterPro" id="IPR006259">
    <property type="entry name" value="Adenyl_kin_sub"/>
</dbReference>
<name>A0A0B7MSH4_9FUNG</name>
<dbReference type="NCBIfam" id="NF001380">
    <property type="entry name" value="PRK00279.1-2"/>
    <property type="match status" value="1"/>
</dbReference>
<dbReference type="InterPro" id="IPR000850">
    <property type="entry name" value="Adenylat/UMP-CMP_kin"/>
</dbReference>
<keyword evidence="2" id="KW-0547">Nucleotide-binding</keyword>
<evidence type="ECO:0000256" key="2">
    <source>
        <dbReference type="ARBA" id="ARBA00022741"/>
    </source>
</evidence>
<dbReference type="InterPro" id="IPR033690">
    <property type="entry name" value="Adenylat_kinase_CS"/>
</dbReference>
<dbReference type="PROSITE" id="PS00113">
    <property type="entry name" value="ADENYLATE_KINASE"/>
    <property type="match status" value="1"/>
</dbReference>
<comment type="similarity">
    <text evidence="4">Belongs to the adenylate kinase family.</text>
</comment>
<gene>
    <name evidence="6" type="primary">PARPA_01321.1 scaffold 1359</name>
</gene>
<dbReference type="Pfam" id="PF05191">
    <property type="entry name" value="ADK_lid"/>
    <property type="match status" value="1"/>
</dbReference>
<feature type="domain" description="Adenylate kinase active site lid" evidence="5">
    <location>
        <begin position="134"/>
        <end position="169"/>
    </location>
</feature>
<dbReference type="Pfam" id="PF00406">
    <property type="entry name" value="ADK"/>
    <property type="match status" value="1"/>
</dbReference>
<dbReference type="AlphaFoldDB" id="A0A0B7MSH4"/>
<reference evidence="6 7" key="1">
    <citation type="submission" date="2014-09" db="EMBL/GenBank/DDBJ databases">
        <authorList>
            <person name="Ellenberger Sabrina"/>
        </authorList>
    </citation>
    <scope>NUCLEOTIDE SEQUENCE [LARGE SCALE GENOMIC DNA]</scope>
    <source>
        <strain evidence="6 7">CBS 412.66</strain>
    </source>
</reference>
<protein>
    <recommendedName>
        <fullName evidence="5">Adenylate kinase active site lid domain-containing protein</fullName>
    </recommendedName>
</protein>
<dbReference type="PRINTS" id="PR00094">
    <property type="entry name" value="ADENYLTKNASE"/>
</dbReference>
<evidence type="ECO:0000313" key="6">
    <source>
        <dbReference type="EMBL" id="CEP08012.1"/>
    </source>
</evidence>
<keyword evidence="1 4" id="KW-0808">Transferase</keyword>
<dbReference type="NCBIfam" id="NF001381">
    <property type="entry name" value="PRK00279.1-3"/>
    <property type="match status" value="1"/>
</dbReference>
<evidence type="ECO:0000256" key="1">
    <source>
        <dbReference type="ARBA" id="ARBA00022679"/>
    </source>
</evidence>
<keyword evidence="3 4" id="KW-0418">Kinase</keyword>
<dbReference type="CDD" id="cd01428">
    <property type="entry name" value="ADK"/>
    <property type="match status" value="1"/>
</dbReference>
<dbReference type="NCBIfam" id="TIGR01351">
    <property type="entry name" value="adk"/>
    <property type="match status" value="1"/>
</dbReference>